<dbReference type="EMBL" id="BSUL01000001">
    <property type="protein sequence ID" value="GMA26789.1"/>
    <property type="molecule type" value="Genomic_DNA"/>
</dbReference>
<dbReference type="Proteomes" id="UP001157160">
    <property type="component" value="Unassembled WGS sequence"/>
</dbReference>
<gene>
    <name evidence="1" type="ORF">GCM10025874_00420</name>
    <name evidence="2" type="ORF">GCM10025874_31570</name>
    <name evidence="3" type="ORF">GCM10025874_32200</name>
</gene>
<keyword evidence="4" id="KW-1185">Reference proteome</keyword>
<sequence length="98" mass="11145">MHWEDSIEPTEYTARTGKFGYYIKSRDEDGLSPFRFQIFSEDTPSRPILEIVSADFLENLNDSFRELYNLAKGAASGLSSKLTAEVLEAIERHRANPS</sequence>
<dbReference type="EMBL" id="BSUL01000002">
    <property type="protein sequence ID" value="GMA29967.1"/>
    <property type="molecule type" value="Genomic_DNA"/>
</dbReference>
<organism evidence="1 4">
    <name type="scientific">Arenivirga flava</name>
    <dbReference type="NCBI Taxonomy" id="1930060"/>
    <lineage>
        <taxon>Bacteria</taxon>
        <taxon>Bacillati</taxon>
        <taxon>Actinomycetota</taxon>
        <taxon>Actinomycetes</taxon>
        <taxon>Micrococcales</taxon>
        <taxon>Microbacteriaceae</taxon>
        <taxon>Arenivirga</taxon>
    </lineage>
</organism>
<evidence type="ECO:0000313" key="3">
    <source>
        <dbReference type="EMBL" id="GMA29967.1"/>
    </source>
</evidence>
<name>A0AA37X7U8_9MICO</name>
<dbReference type="EMBL" id="BSUL01000001">
    <property type="protein sequence ID" value="GMA29904.1"/>
    <property type="molecule type" value="Genomic_DNA"/>
</dbReference>
<accession>A0AA37X7U8</accession>
<proteinExistence type="predicted"/>
<reference evidence="1 4" key="1">
    <citation type="journal article" date="2014" name="Int. J. Syst. Evol. Microbiol.">
        <title>Complete genome sequence of Corynebacterium casei LMG S-19264T (=DSM 44701T), isolated from a smear-ripened cheese.</title>
        <authorList>
            <consortium name="US DOE Joint Genome Institute (JGI-PGF)"/>
            <person name="Walter F."/>
            <person name="Albersmeier A."/>
            <person name="Kalinowski J."/>
            <person name="Ruckert C."/>
        </authorList>
    </citation>
    <scope>NUCLEOTIDE SEQUENCE [LARGE SCALE GENOMIC DNA]</scope>
    <source>
        <strain evidence="1 4">NBRC 112289</strain>
    </source>
</reference>
<comment type="caution">
    <text evidence="1">The sequence shown here is derived from an EMBL/GenBank/DDBJ whole genome shotgun (WGS) entry which is preliminary data.</text>
</comment>
<protein>
    <submittedName>
        <fullName evidence="1">Uncharacterized protein</fullName>
    </submittedName>
</protein>
<dbReference type="RefSeq" id="WP_284228848.1">
    <property type="nucleotide sequence ID" value="NZ_BSUL01000001.1"/>
</dbReference>
<evidence type="ECO:0000313" key="4">
    <source>
        <dbReference type="Proteomes" id="UP001157160"/>
    </source>
</evidence>
<evidence type="ECO:0000313" key="1">
    <source>
        <dbReference type="EMBL" id="GMA26789.1"/>
    </source>
</evidence>
<evidence type="ECO:0000313" key="2">
    <source>
        <dbReference type="EMBL" id="GMA29904.1"/>
    </source>
</evidence>
<reference evidence="1" key="2">
    <citation type="submission" date="2023-02" db="EMBL/GenBank/DDBJ databases">
        <authorList>
            <person name="Sun Q."/>
            <person name="Mori K."/>
        </authorList>
    </citation>
    <scope>NUCLEOTIDE SEQUENCE</scope>
    <source>
        <strain evidence="1">NBRC 112289</strain>
    </source>
</reference>
<dbReference type="AlphaFoldDB" id="A0AA37X7U8"/>